<dbReference type="RefSeq" id="WP_115483217.1">
    <property type="nucleotide sequence ID" value="NZ_QRCT01000050.1"/>
</dbReference>
<keyword evidence="2" id="KW-1185">Reference proteome</keyword>
<reference evidence="1 2" key="1">
    <citation type="submission" date="2018-07" db="EMBL/GenBank/DDBJ databases">
        <title>Anaerosacharophilus polymeroproducens gen. nov. sp. nov., an anaerobic bacterium isolated from salt field.</title>
        <authorList>
            <person name="Kim W."/>
            <person name="Yang S.-H."/>
            <person name="Oh J."/>
            <person name="Lee J.-H."/>
            <person name="Kwon K.K."/>
        </authorList>
    </citation>
    <scope>NUCLEOTIDE SEQUENCE [LARGE SCALE GENOMIC DNA]</scope>
    <source>
        <strain evidence="1 2">MCWD5</strain>
    </source>
</reference>
<evidence type="ECO:0000313" key="1">
    <source>
        <dbReference type="EMBL" id="RDU22054.1"/>
    </source>
</evidence>
<dbReference type="Proteomes" id="UP000255036">
    <property type="component" value="Unassembled WGS sequence"/>
</dbReference>
<evidence type="ECO:0000313" key="2">
    <source>
        <dbReference type="Proteomes" id="UP000255036"/>
    </source>
</evidence>
<accession>A0A371AR88</accession>
<dbReference type="AlphaFoldDB" id="A0A371AR88"/>
<organism evidence="1 2">
    <name type="scientific">Anaerosacchariphilus polymeriproducens</name>
    <dbReference type="NCBI Taxonomy" id="1812858"/>
    <lineage>
        <taxon>Bacteria</taxon>
        <taxon>Bacillati</taxon>
        <taxon>Bacillota</taxon>
        <taxon>Clostridia</taxon>
        <taxon>Lachnospirales</taxon>
        <taxon>Lachnospiraceae</taxon>
        <taxon>Anaerosacchariphilus</taxon>
    </lineage>
</organism>
<proteinExistence type="predicted"/>
<protein>
    <submittedName>
        <fullName evidence="1">Uncharacterized protein</fullName>
    </submittedName>
</protein>
<sequence length="95" mass="11023">MTVHNIVGEHYANGVKQYTWNIFNGVEERPSNINHDYLYCTIDKYFDGQLHYYAVTLKKVSAVPVQRWTEYNADGSFDTMTDWVGTFSGKLILVH</sequence>
<name>A0A371AR88_9FIRM</name>
<gene>
    <name evidence="1" type="ORF">DWV06_16100</name>
</gene>
<comment type="caution">
    <text evidence="1">The sequence shown here is derived from an EMBL/GenBank/DDBJ whole genome shotgun (WGS) entry which is preliminary data.</text>
</comment>
<dbReference type="EMBL" id="QRCT01000050">
    <property type="protein sequence ID" value="RDU22054.1"/>
    <property type="molecule type" value="Genomic_DNA"/>
</dbReference>